<evidence type="ECO:0000259" key="2">
    <source>
        <dbReference type="Pfam" id="PF16416"/>
    </source>
</evidence>
<keyword evidence="3" id="KW-0934">Plastid</keyword>
<dbReference type="CDD" id="cd16383">
    <property type="entry name" value="GUN4"/>
    <property type="match status" value="1"/>
</dbReference>
<organism evidence="3">
    <name type="scientific">Palmaria palmata</name>
    <name type="common">Dulse</name>
    <name type="synonym">Rhodymenia palmata</name>
    <dbReference type="NCBI Taxonomy" id="2822"/>
    <lineage>
        <taxon>Eukaryota</taxon>
        <taxon>Rhodophyta</taxon>
        <taxon>Florideophyceae</taxon>
        <taxon>Nemaliophycidae</taxon>
        <taxon>Palmariales</taxon>
        <taxon>Palmariaceae</taxon>
        <taxon>Palmaria</taxon>
    </lineage>
</organism>
<geneLocation type="chloroplast" evidence="3"/>
<evidence type="ECO:0000313" key="3">
    <source>
        <dbReference type="EMBL" id="BBI37158.1"/>
    </source>
</evidence>
<dbReference type="Gene3D" id="1.25.40.620">
    <property type="match status" value="1"/>
</dbReference>
<feature type="domain" description="GUN4-like" evidence="1">
    <location>
        <begin position="97"/>
        <end position="237"/>
    </location>
</feature>
<name>A0A455TPK0_PALPL</name>
<dbReference type="SUPFAM" id="SSF48371">
    <property type="entry name" value="ARM repeat"/>
    <property type="match status" value="1"/>
</dbReference>
<dbReference type="AlphaFoldDB" id="A0A455TPK0"/>
<protein>
    <submittedName>
        <fullName evidence="3">Conserved hypothetical plastid protein</fullName>
    </submittedName>
</protein>
<dbReference type="Gene3D" id="1.10.10.1770">
    <property type="entry name" value="Gun4-like"/>
    <property type="match status" value="1"/>
</dbReference>
<dbReference type="GO" id="GO:0046906">
    <property type="term" value="F:tetrapyrrole binding"/>
    <property type="evidence" value="ECO:0007669"/>
    <property type="project" value="TreeGrafter"/>
</dbReference>
<dbReference type="Pfam" id="PF16416">
    <property type="entry name" value="GUN4_N"/>
    <property type="match status" value="1"/>
</dbReference>
<accession>A0A455TPK0</accession>
<evidence type="ECO:0000259" key="1">
    <source>
        <dbReference type="Pfam" id="PF05419"/>
    </source>
</evidence>
<dbReference type="PANTHER" id="PTHR34800:SF1">
    <property type="entry name" value="TETRAPYRROLE-BINDING PROTEIN, CHLOROPLASTIC"/>
    <property type="match status" value="1"/>
</dbReference>
<gene>
    <name evidence="3" type="primary">ycf53</name>
</gene>
<dbReference type="InterPro" id="IPR008629">
    <property type="entry name" value="GUN4-like"/>
</dbReference>
<dbReference type="InterPro" id="IPR037215">
    <property type="entry name" value="GUN4-like_sf"/>
</dbReference>
<keyword evidence="3" id="KW-0150">Chloroplast</keyword>
<dbReference type="InterPro" id="IPR032192">
    <property type="entry name" value="GUN4_N"/>
</dbReference>
<sequence length="241" mass="28173">MTDIILDQQFQDLCGLFNKKDNTSKLIQLRLSKEIMQYGPEGEIKLISILRERLLNKRKLTNYVDGSIYELLLTSEEKSTKLELYNSFPDGIIPLKSNLGIDYTRLQQLLIRKEFQEADSLTQVLLCKLSQITNGHSRSWLYFTDVRYLPVEDLQTIDQLWQIHSMGLFGLSVQRKIWLASNTNWDKFWCKIGWTKDNSTCRYPKEFTWNIDAPAGHLPLFNQLRGVQVLAALFEHPAWIE</sequence>
<proteinExistence type="predicted"/>
<reference evidence="3" key="1">
    <citation type="journal article" date="2019" name="Mar. Drugs">
        <title>In Silico Analysis of Relationship between Proteins from Plastid Genome of Red Alga Palmaria sp. (Japan) and Angiotensin I Converting Enzyme Inhibitory Peptides.</title>
        <authorList>
            <person name="Kumagai Y."/>
            <person name="Miyabe Y."/>
            <person name="Takeda T."/>
            <person name="Adachi K."/>
            <person name="Yasui H."/>
            <person name="Kishimura H."/>
        </authorList>
    </citation>
    <scope>NUCLEOTIDE SEQUENCE</scope>
</reference>
<dbReference type="Pfam" id="PF05419">
    <property type="entry name" value="GUN4"/>
    <property type="match status" value="1"/>
</dbReference>
<dbReference type="SUPFAM" id="SSF140869">
    <property type="entry name" value="GUN4-like"/>
    <property type="match status" value="1"/>
</dbReference>
<feature type="domain" description="GUN4 N-terminal ARM-like repeat" evidence="2">
    <location>
        <begin position="8"/>
        <end position="89"/>
    </location>
</feature>
<dbReference type="EMBL" id="AB807662">
    <property type="protein sequence ID" value="BBI37158.1"/>
    <property type="molecule type" value="Genomic_DNA"/>
</dbReference>
<dbReference type="PANTHER" id="PTHR34800">
    <property type="entry name" value="TETRAPYRROLE-BINDING PROTEIN, CHLOROPLASTIC"/>
    <property type="match status" value="1"/>
</dbReference>
<dbReference type="InterPro" id="IPR016024">
    <property type="entry name" value="ARM-type_fold"/>
</dbReference>